<feature type="transmembrane region" description="Helical" evidence="7">
    <location>
        <begin position="54"/>
        <end position="75"/>
    </location>
</feature>
<accession>A0A1E5QAI2</accession>
<protein>
    <recommendedName>
        <fullName evidence="8">Major facilitator superfamily (MFS) profile domain-containing protein</fullName>
    </recommendedName>
</protein>
<feature type="transmembrane region" description="Helical" evidence="7">
    <location>
        <begin position="82"/>
        <end position="103"/>
    </location>
</feature>
<reference evidence="10" key="1">
    <citation type="submission" date="2016-07" db="EMBL/GenBank/DDBJ databases">
        <authorList>
            <person name="Florea S."/>
            <person name="Webb J.S."/>
            <person name="Jaromczyk J."/>
            <person name="Schardl C.L."/>
        </authorList>
    </citation>
    <scope>NUCLEOTIDE SEQUENCE [LARGE SCALE GENOMIC DNA]</scope>
    <source>
        <strain evidence="10">MV-1</strain>
    </source>
</reference>
<dbReference type="PANTHER" id="PTHR23517:SF2">
    <property type="entry name" value="MULTIDRUG RESISTANCE PROTEIN MDTH"/>
    <property type="match status" value="1"/>
</dbReference>
<feature type="transmembrane region" description="Helical" evidence="7">
    <location>
        <begin position="343"/>
        <end position="362"/>
    </location>
</feature>
<comment type="subcellular location">
    <subcellularLocation>
        <location evidence="1">Cell membrane</location>
        <topology evidence="1">Multi-pass membrane protein</topology>
    </subcellularLocation>
</comment>
<dbReference type="InterPro" id="IPR020846">
    <property type="entry name" value="MFS_dom"/>
</dbReference>
<keyword evidence="4 7" id="KW-0812">Transmembrane</keyword>
<organism evidence="9 10">
    <name type="scientific">Magnetovibrio blakemorei</name>
    <dbReference type="NCBI Taxonomy" id="28181"/>
    <lineage>
        <taxon>Bacteria</taxon>
        <taxon>Pseudomonadati</taxon>
        <taxon>Pseudomonadota</taxon>
        <taxon>Alphaproteobacteria</taxon>
        <taxon>Rhodospirillales</taxon>
        <taxon>Magnetovibrionaceae</taxon>
        <taxon>Magnetovibrio</taxon>
    </lineage>
</organism>
<dbReference type="InterPro" id="IPR050171">
    <property type="entry name" value="MFS_Transporters"/>
</dbReference>
<dbReference type="Pfam" id="PF07690">
    <property type="entry name" value="MFS_1"/>
    <property type="match status" value="1"/>
</dbReference>
<dbReference type="STRING" id="28181.BEN30_04550"/>
<evidence type="ECO:0000256" key="5">
    <source>
        <dbReference type="ARBA" id="ARBA00022989"/>
    </source>
</evidence>
<dbReference type="Proteomes" id="UP000095347">
    <property type="component" value="Unassembled WGS sequence"/>
</dbReference>
<keyword evidence="6 7" id="KW-0472">Membrane</keyword>
<feature type="transmembrane region" description="Helical" evidence="7">
    <location>
        <begin position="172"/>
        <end position="189"/>
    </location>
</feature>
<evidence type="ECO:0000256" key="6">
    <source>
        <dbReference type="ARBA" id="ARBA00023136"/>
    </source>
</evidence>
<evidence type="ECO:0000259" key="8">
    <source>
        <dbReference type="PROSITE" id="PS50850"/>
    </source>
</evidence>
<dbReference type="OrthoDB" id="8524807at2"/>
<keyword evidence="10" id="KW-1185">Reference proteome</keyword>
<gene>
    <name evidence="9" type="ORF">BEN30_04550</name>
</gene>
<dbReference type="GO" id="GO:0022857">
    <property type="term" value="F:transmembrane transporter activity"/>
    <property type="evidence" value="ECO:0007669"/>
    <property type="project" value="InterPro"/>
</dbReference>
<evidence type="ECO:0000256" key="7">
    <source>
        <dbReference type="SAM" id="Phobius"/>
    </source>
</evidence>
<keyword evidence="3" id="KW-1003">Cell membrane</keyword>
<name>A0A1E5QAI2_9PROT</name>
<feature type="transmembrane region" description="Helical" evidence="7">
    <location>
        <begin position="253"/>
        <end position="274"/>
    </location>
</feature>
<proteinExistence type="predicted"/>
<evidence type="ECO:0000256" key="3">
    <source>
        <dbReference type="ARBA" id="ARBA00022475"/>
    </source>
</evidence>
<feature type="transmembrane region" description="Helical" evidence="7">
    <location>
        <begin position="311"/>
        <end position="331"/>
    </location>
</feature>
<keyword evidence="5 7" id="KW-1133">Transmembrane helix</keyword>
<keyword evidence="2" id="KW-0813">Transport</keyword>
<evidence type="ECO:0000256" key="1">
    <source>
        <dbReference type="ARBA" id="ARBA00004651"/>
    </source>
</evidence>
<sequence>MEPVPFPPAPTPRTARWSLAFSCVGHTYSHLFAPIFFVVALLLESEFNLTHGEVVSLIVAGNVMFGVCAPLSGWLSDKWSASAMIGVYFFGLGAGMVLCGLAQTPVQLMIFLTLTGVFGSIYHPVGFAWLVSQVEKRGTALGINGVFGTLGPSVAALSAGVLSAAFTWRAAFIVPGAVVFATGIAFWVLRQRGIIHDAAIERVGEPTPPKHEVVRTIIVLAVTMLCTGLIYQTSSPALPKLFSERLASFADDSVLGIGAMVALVYVVAGAVQLVAGRLSDTYSLKVLYMLAFVSQIPFLILAAQWTGGGLMIAALVMVSANQAALPVENTLIARYAPKDWRALAFGLKFILAFGVSSLGVLLEGSLYDLTGGFSIIFIVLACIATVGLAVSWLLPSQSKPQPVLAE</sequence>
<dbReference type="Gene3D" id="1.20.1250.20">
    <property type="entry name" value="MFS general substrate transporter like domains"/>
    <property type="match status" value="2"/>
</dbReference>
<evidence type="ECO:0000256" key="2">
    <source>
        <dbReference type="ARBA" id="ARBA00022448"/>
    </source>
</evidence>
<dbReference type="InterPro" id="IPR036259">
    <property type="entry name" value="MFS_trans_sf"/>
</dbReference>
<feature type="transmembrane region" description="Helical" evidence="7">
    <location>
        <begin position="286"/>
        <end position="305"/>
    </location>
</feature>
<dbReference type="PANTHER" id="PTHR23517">
    <property type="entry name" value="RESISTANCE PROTEIN MDTM, PUTATIVE-RELATED-RELATED"/>
    <property type="match status" value="1"/>
</dbReference>
<feature type="transmembrane region" description="Helical" evidence="7">
    <location>
        <begin position="213"/>
        <end position="233"/>
    </location>
</feature>
<feature type="transmembrane region" description="Helical" evidence="7">
    <location>
        <begin position="143"/>
        <end position="166"/>
    </location>
</feature>
<dbReference type="SUPFAM" id="SSF103473">
    <property type="entry name" value="MFS general substrate transporter"/>
    <property type="match status" value="1"/>
</dbReference>
<dbReference type="PROSITE" id="PS50850">
    <property type="entry name" value="MFS"/>
    <property type="match status" value="1"/>
</dbReference>
<dbReference type="GO" id="GO:0005886">
    <property type="term" value="C:plasma membrane"/>
    <property type="evidence" value="ECO:0007669"/>
    <property type="project" value="UniProtKB-SubCell"/>
</dbReference>
<feature type="transmembrane region" description="Helical" evidence="7">
    <location>
        <begin position="109"/>
        <end position="131"/>
    </location>
</feature>
<dbReference type="EMBL" id="MCGG01000009">
    <property type="protein sequence ID" value="OEJ68995.1"/>
    <property type="molecule type" value="Genomic_DNA"/>
</dbReference>
<comment type="caution">
    <text evidence="9">The sequence shown here is derived from an EMBL/GenBank/DDBJ whole genome shotgun (WGS) entry which is preliminary data.</text>
</comment>
<evidence type="ECO:0000256" key="4">
    <source>
        <dbReference type="ARBA" id="ARBA00022692"/>
    </source>
</evidence>
<feature type="domain" description="Major facilitator superfamily (MFS) profile" evidence="8">
    <location>
        <begin position="18"/>
        <end position="399"/>
    </location>
</feature>
<evidence type="ECO:0000313" key="9">
    <source>
        <dbReference type="EMBL" id="OEJ68995.1"/>
    </source>
</evidence>
<evidence type="ECO:0000313" key="10">
    <source>
        <dbReference type="Proteomes" id="UP000095347"/>
    </source>
</evidence>
<feature type="transmembrane region" description="Helical" evidence="7">
    <location>
        <begin position="19"/>
        <end position="42"/>
    </location>
</feature>
<dbReference type="AlphaFoldDB" id="A0A1E5QAI2"/>
<dbReference type="InterPro" id="IPR011701">
    <property type="entry name" value="MFS"/>
</dbReference>
<feature type="transmembrane region" description="Helical" evidence="7">
    <location>
        <begin position="374"/>
        <end position="394"/>
    </location>
</feature>